<comment type="caution">
    <text evidence="3">The sequence shown here is derived from an EMBL/GenBank/DDBJ whole genome shotgun (WGS) entry which is preliminary data.</text>
</comment>
<dbReference type="Pfam" id="PF19054">
    <property type="entry name" value="DUF5753"/>
    <property type="match status" value="1"/>
</dbReference>
<feature type="region of interest" description="Disordered" evidence="1">
    <location>
        <begin position="1"/>
        <end position="46"/>
    </location>
</feature>
<dbReference type="CDD" id="cd00093">
    <property type="entry name" value="HTH_XRE"/>
    <property type="match status" value="1"/>
</dbReference>
<dbReference type="GO" id="GO:0003677">
    <property type="term" value="F:DNA binding"/>
    <property type="evidence" value="ECO:0007669"/>
    <property type="project" value="UniProtKB-KW"/>
</dbReference>
<gene>
    <name evidence="3" type="ORF">DFR68_102799</name>
</gene>
<dbReference type="RefSeq" id="WP_169814286.1">
    <property type="nucleotide sequence ID" value="NZ_QQAZ01000002.1"/>
</dbReference>
<evidence type="ECO:0000313" key="3">
    <source>
        <dbReference type="EMBL" id="RDI54669.1"/>
    </source>
</evidence>
<dbReference type="SUPFAM" id="SSF47413">
    <property type="entry name" value="lambda repressor-like DNA-binding domains"/>
    <property type="match status" value="1"/>
</dbReference>
<evidence type="ECO:0000259" key="2">
    <source>
        <dbReference type="PROSITE" id="PS50943"/>
    </source>
</evidence>
<dbReference type="InterPro" id="IPR010982">
    <property type="entry name" value="Lambda_DNA-bd_dom_sf"/>
</dbReference>
<protein>
    <submittedName>
        <fullName evidence="3">DNA-binding XRE family transcriptional regulator</fullName>
    </submittedName>
</protein>
<dbReference type="InterPro" id="IPR043917">
    <property type="entry name" value="DUF5753"/>
</dbReference>
<keyword evidence="3" id="KW-0238">DNA-binding</keyword>
<feature type="domain" description="HTH cro/C1-type" evidence="2">
    <location>
        <begin position="6"/>
        <end position="60"/>
    </location>
</feature>
<sequence>MRRERLIQARKATGKNQEEVAESAQVDRTTIGKWERGESTPQPNQRPAYAEALGVSLQELNAMLSSIPQGVGEMPDWVNTYLAGEQSADSIESYEPRAVHGLLQTRSYTAALVSRVGISGASDTYVQSAVEQRIYRQKRVRNQDLRLLVIQPEWALRLKVGDPATMVEQLETLIELSELPNVTVRVVTFDAGQHEARRLGAFSILSHPWGSTPRVHLEQYGGGQFITDAEEVGYFSSAFEHATKISLSVDKSRKFIDELAEEWRGRK</sequence>
<keyword evidence="4" id="KW-1185">Reference proteome</keyword>
<proteinExistence type="predicted"/>
<organism evidence="3 4">
    <name type="scientific">Nocardia mexicana</name>
    <dbReference type="NCBI Taxonomy" id="279262"/>
    <lineage>
        <taxon>Bacteria</taxon>
        <taxon>Bacillati</taxon>
        <taxon>Actinomycetota</taxon>
        <taxon>Actinomycetes</taxon>
        <taxon>Mycobacteriales</taxon>
        <taxon>Nocardiaceae</taxon>
        <taxon>Nocardia</taxon>
    </lineage>
</organism>
<reference evidence="3 4" key="1">
    <citation type="submission" date="2018-07" db="EMBL/GenBank/DDBJ databases">
        <title>Genomic Encyclopedia of Type Strains, Phase IV (KMG-IV): sequencing the most valuable type-strain genomes for metagenomic binning, comparative biology and taxonomic classification.</title>
        <authorList>
            <person name="Goeker M."/>
        </authorList>
    </citation>
    <scope>NUCLEOTIDE SEQUENCE [LARGE SCALE GENOMIC DNA]</scope>
    <source>
        <strain evidence="3 4">DSM 44952</strain>
    </source>
</reference>
<evidence type="ECO:0000313" key="4">
    <source>
        <dbReference type="Proteomes" id="UP000255355"/>
    </source>
</evidence>
<dbReference type="AlphaFoldDB" id="A0A370HCL1"/>
<accession>A0A370HCL1</accession>
<name>A0A370HCL1_9NOCA</name>
<evidence type="ECO:0000256" key="1">
    <source>
        <dbReference type="SAM" id="MobiDB-lite"/>
    </source>
</evidence>
<dbReference type="Gene3D" id="1.10.260.40">
    <property type="entry name" value="lambda repressor-like DNA-binding domains"/>
    <property type="match status" value="1"/>
</dbReference>
<dbReference type="STRING" id="1210089.GCA_001613165_03811"/>
<dbReference type="PROSITE" id="PS50943">
    <property type="entry name" value="HTH_CROC1"/>
    <property type="match status" value="1"/>
</dbReference>
<dbReference type="Pfam" id="PF01381">
    <property type="entry name" value="HTH_3"/>
    <property type="match status" value="1"/>
</dbReference>
<dbReference type="SMART" id="SM00530">
    <property type="entry name" value="HTH_XRE"/>
    <property type="match status" value="1"/>
</dbReference>
<dbReference type="Proteomes" id="UP000255355">
    <property type="component" value="Unassembled WGS sequence"/>
</dbReference>
<dbReference type="InterPro" id="IPR001387">
    <property type="entry name" value="Cro/C1-type_HTH"/>
</dbReference>
<dbReference type="EMBL" id="QQAZ01000002">
    <property type="protein sequence ID" value="RDI54669.1"/>
    <property type="molecule type" value="Genomic_DNA"/>
</dbReference>